<evidence type="ECO:0000256" key="1">
    <source>
        <dbReference type="ARBA" id="ARBA00004651"/>
    </source>
</evidence>
<dbReference type="EC" id="7.2.2.8" evidence="3"/>
<evidence type="ECO:0000256" key="8">
    <source>
        <dbReference type="ARBA" id="ARBA00022692"/>
    </source>
</evidence>
<feature type="transmembrane region" description="Helical" evidence="23">
    <location>
        <begin position="383"/>
        <end position="408"/>
    </location>
</feature>
<feature type="transmembrane region" description="Helical" evidence="23">
    <location>
        <begin position="697"/>
        <end position="719"/>
    </location>
</feature>
<dbReference type="InterPro" id="IPR017969">
    <property type="entry name" value="Heavy-metal-associated_CS"/>
</dbReference>
<dbReference type="CDD" id="cd00371">
    <property type="entry name" value="HMA"/>
    <property type="match status" value="2"/>
</dbReference>
<dbReference type="SUPFAM" id="SSF81653">
    <property type="entry name" value="Calcium ATPase, transduction domain A"/>
    <property type="match status" value="1"/>
</dbReference>
<evidence type="ECO:0000256" key="19">
    <source>
        <dbReference type="ARBA" id="ARBA00023136"/>
    </source>
</evidence>
<dbReference type="Gene3D" id="2.70.150.10">
    <property type="entry name" value="Calcium-transporting ATPase, cytoplasmic transduction domain A"/>
    <property type="match status" value="1"/>
</dbReference>
<dbReference type="SUPFAM" id="SSF55008">
    <property type="entry name" value="HMA, heavy metal-associated domain"/>
    <property type="match status" value="2"/>
</dbReference>
<dbReference type="InterPro" id="IPR018303">
    <property type="entry name" value="ATPase_P-typ_P_site"/>
</dbReference>
<dbReference type="PROSITE" id="PS00154">
    <property type="entry name" value="ATPASE_E1_E2"/>
    <property type="match status" value="1"/>
</dbReference>
<keyword evidence="6 23" id="KW-1003">Cell membrane</keyword>
<dbReference type="InterPro" id="IPR006121">
    <property type="entry name" value="HMA_dom"/>
</dbReference>
<reference evidence="26" key="2">
    <citation type="journal article" date="2021" name="PeerJ">
        <title>Extensive microbial diversity within the chicken gut microbiome revealed by metagenomics and culture.</title>
        <authorList>
            <person name="Gilroy R."/>
            <person name="Ravi A."/>
            <person name="Getino M."/>
            <person name="Pursley I."/>
            <person name="Horton D.L."/>
            <person name="Alikhan N.F."/>
            <person name="Baker D."/>
            <person name="Gharbi K."/>
            <person name="Hall N."/>
            <person name="Watson M."/>
            <person name="Adriaenssens E.M."/>
            <person name="Foster-Nyarko E."/>
            <person name="Jarju S."/>
            <person name="Secka A."/>
            <person name="Antonio M."/>
            <person name="Oren A."/>
            <person name="Chaudhuri R.R."/>
            <person name="La Ragione R."/>
            <person name="Hildebrand F."/>
            <person name="Pallen M.J."/>
        </authorList>
    </citation>
    <scope>NUCLEOTIDE SEQUENCE</scope>
    <source>
        <strain evidence="26">ChiSxjej2B14-6234</strain>
    </source>
</reference>
<evidence type="ECO:0000256" key="7">
    <source>
        <dbReference type="ARBA" id="ARBA00022553"/>
    </source>
</evidence>
<evidence type="ECO:0000256" key="22">
    <source>
        <dbReference type="ARBA" id="ARBA00049289"/>
    </source>
</evidence>
<dbReference type="GO" id="GO:0005524">
    <property type="term" value="F:ATP binding"/>
    <property type="evidence" value="ECO:0007669"/>
    <property type="project" value="UniProtKB-UniRule"/>
</dbReference>
<evidence type="ECO:0000313" key="26">
    <source>
        <dbReference type="EMBL" id="HIQ71526.1"/>
    </source>
</evidence>
<evidence type="ECO:0000256" key="17">
    <source>
        <dbReference type="ARBA" id="ARBA00023008"/>
    </source>
</evidence>
<dbReference type="SFLD" id="SFLDG00002">
    <property type="entry name" value="C1.7:_P-type_atpase_like"/>
    <property type="match status" value="1"/>
</dbReference>
<evidence type="ECO:0000256" key="16">
    <source>
        <dbReference type="ARBA" id="ARBA00022989"/>
    </source>
</evidence>
<keyword evidence="15" id="KW-1278">Translocase</keyword>
<dbReference type="PANTHER" id="PTHR43520:SF8">
    <property type="entry name" value="P-TYPE CU(+) TRANSPORTER"/>
    <property type="match status" value="1"/>
</dbReference>
<dbReference type="PROSITE" id="PS50846">
    <property type="entry name" value="HMA_2"/>
    <property type="match status" value="2"/>
</dbReference>
<dbReference type="InterPro" id="IPR044492">
    <property type="entry name" value="P_typ_ATPase_HD_dom"/>
</dbReference>
<comment type="subcellular location">
    <subcellularLocation>
        <location evidence="1">Cell membrane</location>
        <topology evidence="1">Multi-pass membrane protein</topology>
    </subcellularLocation>
</comment>
<evidence type="ECO:0000256" key="14">
    <source>
        <dbReference type="ARBA" id="ARBA00022842"/>
    </source>
</evidence>
<dbReference type="InterPro" id="IPR008250">
    <property type="entry name" value="ATPase_P-typ_transduc_dom_A_sf"/>
</dbReference>
<accession>A0A9D1CQ50</accession>
<dbReference type="FunFam" id="3.30.70.100:FF:000005">
    <property type="entry name" value="Copper-exporting P-type ATPase A"/>
    <property type="match status" value="1"/>
</dbReference>
<keyword evidence="16 23" id="KW-1133">Transmembrane helix</keyword>
<dbReference type="SUPFAM" id="SSF81665">
    <property type="entry name" value="Calcium ATPase, transmembrane domain M"/>
    <property type="match status" value="1"/>
</dbReference>
<evidence type="ECO:0000256" key="13">
    <source>
        <dbReference type="ARBA" id="ARBA00022840"/>
    </source>
</evidence>
<feature type="transmembrane region" description="Helical" evidence="23">
    <location>
        <begin position="93"/>
        <end position="114"/>
    </location>
</feature>
<gene>
    <name evidence="26" type="primary">cadA</name>
    <name evidence="26" type="ORF">IAB73_04870</name>
</gene>
<feature type="transmembrane region" description="Helical" evidence="23">
    <location>
        <begin position="126"/>
        <end position="144"/>
    </location>
</feature>
<dbReference type="InterPro" id="IPR001757">
    <property type="entry name" value="P_typ_ATPase"/>
</dbReference>
<feature type="domain" description="HMA" evidence="25">
    <location>
        <begin position="1"/>
        <end position="67"/>
    </location>
</feature>
<dbReference type="FunFam" id="3.40.50.1000:FF:000144">
    <property type="entry name" value="copper-transporting ATPase 1 isoform X2"/>
    <property type="match status" value="1"/>
</dbReference>
<evidence type="ECO:0000256" key="3">
    <source>
        <dbReference type="ARBA" id="ARBA00012517"/>
    </source>
</evidence>
<dbReference type="SFLD" id="SFLDF00027">
    <property type="entry name" value="p-type_atpase"/>
    <property type="match status" value="1"/>
</dbReference>
<evidence type="ECO:0000256" key="10">
    <source>
        <dbReference type="ARBA" id="ARBA00022737"/>
    </source>
</evidence>
<keyword evidence="9 23" id="KW-0479">Metal-binding</keyword>
<feature type="domain" description="HMA" evidence="25">
    <location>
        <begin position="783"/>
        <end position="848"/>
    </location>
</feature>
<sequence>MKEKFDVSGMTCASCQAHVEKAVRSVPGVQDVTVNLLSGSMVVEYAPEQNPAQAVVEAVEHAGYGASKAGQRPAEAPGELPAQKQLRDMKRRLIVSFALLIPMMYVSMGHMIGLPLPGFLHGTQNAMSFALAQFLLALPVLYVNRAYYENGFKALAHRMPNMDSLIAIGSSASMIYGVIALFEIGYGLGHGDAARVSRFSMDLYFESAAMILALITLGKFLETRSKGKTGEAIRRLMDLRPQTATVERDGREETVPLEQVAVGDIVLVRPGGSIPVDGVIVSGQTSVDQSALTGESIPVERGEGDAVSAATINRRGFVKVRATRVGDDTTLSQIIRLVEEAGNSKAPIAKLADRISGVFVPVVIAIAVVTALVWLALGEPFSSALSFGIAVLVISCPCALGLATPVAIMVGTGKGAEYGILFKSAEALETAHAVKTVVLDKTGTITEGRPRVTDVRPAPGVDEARLLAVAASMEHASEHPLAEAVTAYAQERGAALLPVARFASVPGRGIEAEVDGQACLAGNLAFLQERGVQPGGLREAGEALARAGKTPMYFACAGQALGVLAVADVVKPTSRGAVAALKRMGIRVVMLTGDHRAAAEAIRAQTGIDEAVAEVLPQDKEREVRRLQAQGHKVAMVGDGINDAPALARADVGIAIGAGTDVAIESADVVLMRGDLYDAVTAIELSHSVLRNIRMNLFWAFFYNAIGIPLAAGVFFPLLGWRLSPMFAAAAMSMSSVCVVSNALRLRLFRPHAAAADERPAPSDETPESPIPDETTQEEANTMKKVMKVEGMSCNHCKMSVEKALSALEGVKSAQVDLQKKTATVVLAQDVADEVLKKAVADAGFEPGEVTVKKGLFA</sequence>
<evidence type="ECO:0000256" key="15">
    <source>
        <dbReference type="ARBA" id="ARBA00022967"/>
    </source>
</evidence>
<dbReference type="InterPro" id="IPR036412">
    <property type="entry name" value="HAD-like_sf"/>
</dbReference>
<dbReference type="NCBIfam" id="TIGR01494">
    <property type="entry name" value="ATPase_P-type"/>
    <property type="match status" value="1"/>
</dbReference>
<feature type="transmembrane region" description="Helical" evidence="23">
    <location>
        <begin position="165"/>
        <end position="188"/>
    </location>
</feature>
<dbReference type="PRINTS" id="PR00943">
    <property type="entry name" value="CUATPASE"/>
</dbReference>
<dbReference type="Proteomes" id="UP000886887">
    <property type="component" value="Unassembled WGS sequence"/>
</dbReference>
<dbReference type="InterPro" id="IPR023298">
    <property type="entry name" value="ATPase_P-typ_TM_dom_sf"/>
</dbReference>
<feature type="transmembrane region" description="Helical" evidence="23">
    <location>
        <begin position="203"/>
        <end position="221"/>
    </location>
</feature>
<dbReference type="InterPro" id="IPR006122">
    <property type="entry name" value="HMA_Cu_ion-bd"/>
</dbReference>
<evidence type="ECO:0000256" key="24">
    <source>
        <dbReference type="SAM" id="MobiDB-lite"/>
    </source>
</evidence>
<keyword evidence="11 23" id="KW-0547">Nucleotide-binding</keyword>
<feature type="transmembrane region" description="Helical" evidence="23">
    <location>
        <begin position="355"/>
        <end position="377"/>
    </location>
</feature>
<dbReference type="FunFam" id="2.70.150.10:FF:000002">
    <property type="entry name" value="Copper-transporting ATPase 1, putative"/>
    <property type="match status" value="1"/>
</dbReference>
<feature type="region of interest" description="Disordered" evidence="24">
    <location>
        <begin position="755"/>
        <end position="779"/>
    </location>
</feature>
<evidence type="ECO:0000256" key="9">
    <source>
        <dbReference type="ARBA" id="ARBA00022723"/>
    </source>
</evidence>
<evidence type="ECO:0000313" key="27">
    <source>
        <dbReference type="Proteomes" id="UP000886887"/>
    </source>
</evidence>
<dbReference type="InterPro" id="IPR023299">
    <property type="entry name" value="ATPase_P-typ_cyto_dom_N"/>
</dbReference>
<dbReference type="Pfam" id="PF00702">
    <property type="entry name" value="Hydrolase"/>
    <property type="match status" value="1"/>
</dbReference>
<dbReference type="GO" id="GO:0005507">
    <property type="term" value="F:copper ion binding"/>
    <property type="evidence" value="ECO:0007669"/>
    <property type="project" value="InterPro"/>
</dbReference>
<keyword evidence="8 23" id="KW-0812">Transmembrane</keyword>
<evidence type="ECO:0000256" key="11">
    <source>
        <dbReference type="ARBA" id="ARBA00022741"/>
    </source>
</evidence>
<dbReference type="SUPFAM" id="SSF56784">
    <property type="entry name" value="HAD-like"/>
    <property type="match status" value="1"/>
</dbReference>
<keyword evidence="12" id="KW-0187">Copper transport</keyword>
<dbReference type="AlphaFoldDB" id="A0A9D1CQ50"/>
<dbReference type="InterPro" id="IPR059000">
    <property type="entry name" value="ATPase_P-type_domA"/>
</dbReference>
<evidence type="ECO:0000256" key="23">
    <source>
        <dbReference type="RuleBase" id="RU362081"/>
    </source>
</evidence>
<keyword evidence="10" id="KW-0677">Repeat</keyword>
<keyword evidence="17" id="KW-0186">Copper</keyword>
<dbReference type="Pfam" id="PF00122">
    <property type="entry name" value="E1-E2_ATPase"/>
    <property type="match status" value="1"/>
</dbReference>
<reference evidence="26" key="1">
    <citation type="submission" date="2020-10" db="EMBL/GenBank/DDBJ databases">
        <authorList>
            <person name="Gilroy R."/>
        </authorList>
    </citation>
    <scope>NUCLEOTIDE SEQUENCE</scope>
    <source>
        <strain evidence="26">ChiSxjej2B14-6234</strain>
    </source>
</reference>
<evidence type="ECO:0000259" key="25">
    <source>
        <dbReference type="PROSITE" id="PS50846"/>
    </source>
</evidence>
<dbReference type="GO" id="GO:0140581">
    <property type="term" value="F:P-type monovalent copper transporter activity"/>
    <property type="evidence" value="ECO:0007669"/>
    <property type="project" value="UniProtKB-EC"/>
</dbReference>
<dbReference type="CDD" id="cd02094">
    <property type="entry name" value="P-type_ATPase_Cu-like"/>
    <property type="match status" value="1"/>
</dbReference>
<dbReference type="NCBIfam" id="TIGR00003">
    <property type="entry name" value="copper ion binding protein"/>
    <property type="match status" value="2"/>
</dbReference>
<dbReference type="PROSITE" id="PS01047">
    <property type="entry name" value="HMA_1"/>
    <property type="match status" value="2"/>
</dbReference>
<dbReference type="GO" id="GO:0043682">
    <property type="term" value="F:P-type divalent copper transporter activity"/>
    <property type="evidence" value="ECO:0007669"/>
    <property type="project" value="TreeGrafter"/>
</dbReference>
<dbReference type="NCBIfam" id="TIGR01525">
    <property type="entry name" value="ATPase-IB_hvy"/>
    <property type="match status" value="1"/>
</dbReference>
<protein>
    <recommendedName>
        <fullName evidence="4">Copper-exporting P-type ATPase</fullName>
        <ecNumber evidence="3">7.2.2.8</ecNumber>
    </recommendedName>
    <alternativeName>
        <fullName evidence="20">Copper-exporting P-type ATPase A</fullName>
    </alternativeName>
    <alternativeName>
        <fullName evidence="21">Cu(+)-exporting ATPase</fullName>
    </alternativeName>
</protein>
<keyword evidence="7" id="KW-0597">Phosphoprotein</keyword>
<evidence type="ECO:0000256" key="4">
    <source>
        <dbReference type="ARBA" id="ARBA00015102"/>
    </source>
</evidence>
<name>A0A9D1CQ50_9FIRM</name>
<evidence type="ECO:0000256" key="6">
    <source>
        <dbReference type="ARBA" id="ARBA00022475"/>
    </source>
</evidence>
<keyword evidence="14" id="KW-0460">Magnesium</keyword>
<dbReference type="Gene3D" id="3.40.50.1000">
    <property type="entry name" value="HAD superfamily/HAD-like"/>
    <property type="match status" value="1"/>
</dbReference>
<dbReference type="Gene3D" id="3.40.1110.10">
    <property type="entry name" value="Calcium-transporting ATPase, cytoplasmic domain N"/>
    <property type="match status" value="1"/>
</dbReference>
<evidence type="ECO:0000256" key="21">
    <source>
        <dbReference type="ARBA" id="ARBA00033239"/>
    </source>
</evidence>
<dbReference type="GO" id="GO:0016887">
    <property type="term" value="F:ATP hydrolysis activity"/>
    <property type="evidence" value="ECO:0007669"/>
    <property type="project" value="InterPro"/>
</dbReference>
<proteinExistence type="inferred from homology"/>
<keyword evidence="13 23" id="KW-0067">ATP-binding</keyword>
<dbReference type="Gene3D" id="3.30.70.100">
    <property type="match status" value="2"/>
</dbReference>
<comment type="catalytic activity">
    <reaction evidence="22">
        <text>Cu(+)(in) + ATP + H2O = Cu(+)(out) + ADP + phosphate + H(+)</text>
        <dbReference type="Rhea" id="RHEA:25792"/>
        <dbReference type="ChEBI" id="CHEBI:15377"/>
        <dbReference type="ChEBI" id="CHEBI:15378"/>
        <dbReference type="ChEBI" id="CHEBI:30616"/>
        <dbReference type="ChEBI" id="CHEBI:43474"/>
        <dbReference type="ChEBI" id="CHEBI:49552"/>
        <dbReference type="ChEBI" id="CHEBI:456216"/>
        <dbReference type="EC" id="7.2.2.8"/>
    </reaction>
</comment>
<organism evidence="26 27">
    <name type="scientific">Candidatus Onthenecus intestinigallinarum</name>
    <dbReference type="NCBI Taxonomy" id="2840875"/>
    <lineage>
        <taxon>Bacteria</taxon>
        <taxon>Bacillati</taxon>
        <taxon>Bacillota</taxon>
        <taxon>Clostridia</taxon>
        <taxon>Eubacteriales</taxon>
        <taxon>Candidatus Onthenecus</taxon>
    </lineage>
</organism>
<keyword evidence="19 23" id="KW-0472">Membrane</keyword>
<evidence type="ECO:0000256" key="12">
    <source>
        <dbReference type="ARBA" id="ARBA00022796"/>
    </source>
</evidence>
<dbReference type="GO" id="GO:0005886">
    <property type="term" value="C:plasma membrane"/>
    <property type="evidence" value="ECO:0007669"/>
    <property type="project" value="UniProtKB-SubCell"/>
</dbReference>
<comment type="caution">
    <text evidence="26">The sequence shown here is derived from an EMBL/GenBank/DDBJ whole genome shotgun (WGS) entry which is preliminary data.</text>
</comment>
<keyword evidence="5" id="KW-0813">Transport</keyword>
<dbReference type="EMBL" id="DVFJ01000013">
    <property type="protein sequence ID" value="HIQ71526.1"/>
    <property type="molecule type" value="Genomic_DNA"/>
</dbReference>
<dbReference type="NCBIfam" id="TIGR01511">
    <property type="entry name" value="ATPase-IB1_Cu"/>
    <property type="match status" value="1"/>
</dbReference>
<dbReference type="PRINTS" id="PR00119">
    <property type="entry name" value="CATATPASE"/>
</dbReference>
<dbReference type="GO" id="GO:0055070">
    <property type="term" value="P:copper ion homeostasis"/>
    <property type="evidence" value="ECO:0007669"/>
    <property type="project" value="TreeGrafter"/>
</dbReference>
<dbReference type="PANTHER" id="PTHR43520">
    <property type="entry name" value="ATP7, ISOFORM B"/>
    <property type="match status" value="1"/>
</dbReference>
<dbReference type="InterPro" id="IPR027256">
    <property type="entry name" value="P-typ_ATPase_IB"/>
</dbReference>
<comment type="similarity">
    <text evidence="2 23">Belongs to the cation transport ATPase (P-type) (TC 3.A.3) family. Type IB subfamily.</text>
</comment>
<dbReference type="NCBIfam" id="TIGR01512">
    <property type="entry name" value="ATPase-IB2_Cd"/>
    <property type="match status" value="1"/>
</dbReference>
<dbReference type="SFLD" id="SFLDS00003">
    <property type="entry name" value="Haloacid_Dehalogenase"/>
    <property type="match status" value="1"/>
</dbReference>
<dbReference type="InterPro" id="IPR036163">
    <property type="entry name" value="HMA_dom_sf"/>
</dbReference>
<evidence type="ECO:0000256" key="5">
    <source>
        <dbReference type="ARBA" id="ARBA00022448"/>
    </source>
</evidence>
<dbReference type="InterPro" id="IPR023214">
    <property type="entry name" value="HAD_sf"/>
</dbReference>
<evidence type="ECO:0000256" key="2">
    <source>
        <dbReference type="ARBA" id="ARBA00006024"/>
    </source>
</evidence>
<evidence type="ECO:0000256" key="18">
    <source>
        <dbReference type="ARBA" id="ARBA00023065"/>
    </source>
</evidence>
<dbReference type="Pfam" id="PF00403">
    <property type="entry name" value="HMA"/>
    <property type="match status" value="2"/>
</dbReference>
<keyword evidence="18" id="KW-0406">Ion transport</keyword>
<evidence type="ECO:0000256" key="20">
    <source>
        <dbReference type="ARBA" id="ARBA00029719"/>
    </source>
</evidence>